<keyword evidence="5 7" id="KW-0648">Protein biosynthesis</keyword>
<accession>A0A2M7DDG8</accession>
<evidence type="ECO:0000313" key="10">
    <source>
        <dbReference type="EMBL" id="PIV46855.1"/>
    </source>
</evidence>
<dbReference type="PROSITE" id="PS00178">
    <property type="entry name" value="AA_TRNA_LIGASE_I"/>
    <property type="match status" value="1"/>
</dbReference>
<dbReference type="InterPro" id="IPR004527">
    <property type="entry name" value="Glu-tRNA-ligase_bac/mito"/>
</dbReference>
<evidence type="ECO:0000256" key="5">
    <source>
        <dbReference type="ARBA" id="ARBA00022917"/>
    </source>
</evidence>
<proteinExistence type="inferred from homology"/>
<dbReference type="GO" id="GO:0000049">
    <property type="term" value="F:tRNA binding"/>
    <property type="evidence" value="ECO:0007669"/>
    <property type="project" value="InterPro"/>
</dbReference>
<evidence type="ECO:0000256" key="7">
    <source>
        <dbReference type="HAMAP-Rule" id="MF_00022"/>
    </source>
</evidence>
<dbReference type="Pfam" id="PF00749">
    <property type="entry name" value="tRNA-synt_1c"/>
    <property type="match status" value="1"/>
</dbReference>
<dbReference type="InterPro" id="IPR001412">
    <property type="entry name" value="aa-tRNA-synth_I_CS"/>
</dbReference>
<feature type="binding site" evidence="7">
    <location>
        <position position="296"/>
    </location>
    <ligand>
        <name>ATP</name>
        <dbReference type="ChEBI" id="CHEBI:30616"/>
    </ligand>
</feature>
<dbReference type="AlphaFoldDB" id="A0A2M7DDG8"/>
<feature type="short sequence motif" description="'HIGH' region" evidence="7">
    <location>
        <begin position="41"/>
        <end position="51"/>
    </location>
</feature>
<dbReference type="Proteomes" id="UP000229030">
    <property type="component" value="Unassembled WGS sequence"/>
</dbReference>
<keyword evidence="7" id="KW-0479">Metal-binding</keyword>
<evidence type="ECO:0000256" key="6">
    <source>
        <dbReference type="ARBA" id="ARBA00023146"/>
    </source>
</evidence>
<dbReference type="EC" id="6.1.1.17" evidence="7"/>
<dbReference type="InterPro" id="IPR020751">
    <property type="entry name" value="aa-tRNA-synth_I_codon-bd_sub2"/>
</dbReference>
<dbReference type="Gene3D" id="1.10.10.350">
    <property type="match status" value="1"/>
</dbReference>
<feature type="domain" description="Aminoacyl-tRNA synthetase class I anticodon-binding" evidence="9">
    <location>
        <begin position="502"/>
        <end position="550"/>
    </location>
</feature>
<dbReference type="PANTHER" id="PTHR43311">
    <property type="entry name" value="GLUTAMATE--TRNA LIGASE"/>
    <property type="match status" value="1"/>
</dbReference>
<keyword evidence="4 7" id="KW-0067">ATP-binding</keyword>
<comment type="cofactor">
    <cofactor evidence="7">
        <name>Zn(2+)</name>
        <dbReference type="ChEBI" id="CHEBI:29105"/>
    </cofactor>
    <text evidence="7">Binds 1 zinc ion per subunit.</text>
</comment>
<feature type="domain" description="Glutamyl/glutaminyl-tRNA synthetase class Ib catalytic" evidence="8">
    <location>
        <begin position="36"/>
        <end position="327"/>
    </location>
</feature>
<evidence type="ECO:0000256" key="4">
    <source>
        <dbReference type="ARBA" id="ARBA00022840"/>
    </source>
</evidence>
<evidence type="ECO:0000313" key="11">
    <source>
        <dbReference type="Proteomes" id="UP000229030"/>
    </source>
</evidence>
<comment type="subunit">
    <text evidence="7">Monomer.</text>
</comment>
<comment type="function">
    <text evidence="7">Catalyzes the attachment of glutamate to tRNA(Glu) in a two-step reaction: glutamate is first activated by ATP to form Glu-AMP and then transferred to the acceptor end of tRNA(Glu).</text>
</comment>
<keyword evidence="3 7" id="KW-0547">Nucleotide-binding</keyword>
<dbReference type="InterPro" id="IPR014729">
    <property type="entry name" value="Rossmann-like_a/b/a_fold"/>
</dbReference>
<dbReference type="SUPFAM" id="SSF52374">
    <property type="entry name" value="Nucleotidylyl transferase"/>
    <property type="match status" value="1"/>
</dbReference>
<feature type="binding site" evidence="7">
    <location>
        <position position="142"/>
    </location>
    <ligand>
        <name>Zn(2+)</name>
        <dbReference type="ChEBI" id="CHEBI:29105"/>
    </ligand>
</feature>
<dbReference type="HAMAP" id="MF_00022">
    <property type="entry name" value="Glu_tRNA_synth_type1"/>
    <property type="match status" value="1"/>
</dbReference>
<comment type="subcellular location">
    <subcellularLocation>
        <location evidence="7">Cytoplasm</location>
    </subcellularLocation>
</comment>
<dbReference type="GO" id="GO:0008270">
    <property type="term" value="F:zinc ion binding"/>
    <property type="evidence" value="ECO:0007669"/>
    <property type="project" value="UniProtKB-UniRule"/>
</dbReference>
<dbReference type="SUPFAM" id="SSF48163">
    <property type="entry name" value="An anticodon-binding domain of class I aminoacyl-tRNA synthetases"/>
    <property type="match status" value="1"/>
</dbReference>
<dbReference type="InterPro" id="IPR049940">
    <property type="entry name" value="GluQ/Sye"/>
</dbReference>
<keyword evidence="6 7" id="KW-0030">Aminoacyl-tRNA synthetase</keyword>
<dbReference type="GO" id="GO:0005524">
    <property type="term" value="F:ATP binding"/>
    <property type="evidence" value="ECO:0007669"/>
    <property type="project" value="UniProtKB-UniRule"/>
</dbReference>
<evidence type="ECO:0000259" key="9">
    <source>
        <dbReference type="Pfam" id="PF19269"/>
    </source>
</evidence>
<dbReference type="Pfam" id="PF19269">
    <property type="entry name" value="Anticodon_2"/>
    <property type="match status" value="1"/>
</dbReference>
<protein>
    <recommendedName>
        <fullName evidence="7">Glutamate--tRNA ligase</fullName>
        <ecNumber evidence="7">6.1.1.17</ecNumber>
    </recommendedName>
    <alternativeName>
        <fullName evidence="7">Glutamyl-tRNA synthetase</fullName>
        <shortName evidence="7">GluRS</shortName>
    </alternativeName>
</protein>
<dbReference type="NCBIfam" id="TIGR00464">
    <property type="entry name" value="gltX_bact"/>
    <property type="match status" value="1"/>
</dbReference>
<dbReference type="InterPro" id="IPR000924">
    <property type="entry name" value="Glu/Gln-tRNA-synth"/>
</dbReference>
<keyword evidence="7" id="KW-0963">Cytoplasm</keyword>
<sequence>MDNRELAEKLFPNIKLTVGDIEKKYPPRNLAQGVPVTRVAPSPTGFMHIGGIFAALISERFSHQQNGVFYLRIEDTDKKREVEGAVGLIITALKKYGIKIDEGEVELEKEIGAYEPYRQSQRVEVYQVIAKLLVEQGLAYPCFCSSEELEEISKQQGIEKARPGYYGKWAKCRDNPSEKIIKLIGKGRPFAIRFKSSGNFLNKITVNDLIKGEKVLPENDLDVVLLKSDGLPTYHFAHVVDDHFMRTTHVLRGDEWFSSFALHLQLFEVLGWTPPLFGHISPIQKTDGVSRRKLSKRKDPEANVEYYEKDGYPQEAIVEYLLNLANSDFEDWRKKNPEADSRQFTLRLEKINQSGALFDLVKLQNISKETIAKMTADRAARAALQWAEKYDKDLAKAMAKDSGYLEKIFSIERGGTHQRKDIAKWSDSRREIGYFFEIVFEKTEMNWPKLLPEVGPAEVKAVINKFLDSYNVADGQEEWFAKIKQIAVDLGYAADLKTFKQVPDQYKGYVADVAKILRVFLTGKTETPNLYEIIRVMGEKRVKDRLKKALKKL</sequence>
<dbReference type="PRINTS" id="PR00987">
    <property type="entry name" value="TRNASYNTHGLU"/>
</dbReference>
<keyword evidence="7" id="KW-0862">Zinc</keyword>
<reference evidence="11" key="1">
    <citation type="submission" date="2017-09" db="EMBL/GenBank/DDBJ databases">
        <title>Depth-based differentiation of microbial function through sediment-hosted aquifers and enrichment of novel symbionts in the deep terrestrial subsurface.</title>
        <authorList>
            <person name="Probst A.J."/>
            <person name="Ladd B."/>
            <person name="Jarett J.K."/>
            <person name="Geller-Mcgrath D.E."/>
            <person name="Sieber C.M.K."/>
            <person name="Emerson J.B."/>
            <person name="Anantharaman K."/>
            <person name="Thomas B.C."/>
            <person name="Malmstrom R."/>
            <person name="Stieglmeier M."/>
            <person name="Klingl A."/>
            <person name="Woyke T."/>
            <person name="Ryan C.M."/>
            <person name="Banfield J.F."/>
        </authorList>
    </citation>
    <scope>NUCLEOTIDE SEQUENCE [LARGE SCALE GENOMIC DNA]</scope>
</reference>
<dbReference type="InterPro" id="IPR008925">
    <property type="entry name" value="aa_tRNA-synth_I_cd-bd_sf"/>
</dbReference>
<evidence type="ECO:0000256" key="1">
    <source>
        <dbReference type="ARBA" id="ARBA00007894"/>
    </source>
</evidence>
<evidence type="ECO:0000259" key="8">
    <source>
        <dbReference type="Pfam" id="PF00749"/>
    </source>
</evidence>
<comment type="caution">
    <text evidence="10">The sequence shown here is derived from an EMBL/GenBank/DDBJ whole genome shotgun (WGS) entry which is preliminary data.</text>
</comment>
<feature type="binding site" evidence="7">
    <location>
        <position position="172"/>
    </location>
    <ligand>
        <name>Zn(2+)</name>
        <dbReference type="ChEBI" id="CHEBI:29105"/>
    </ligand>
</feature>
<dbReference type="Gene3D" id="3.40.50.620">
    <property type="entry name" value="HUPs"/>
    <property type="match status" value="1"/>
</dbReference>
<dbReference type="PANTHER" id="PTHR43311:SF2">
    <property type="entry name" value="GLUTAMATE--TRNA LIGASE, MITOCHONDRIAL-RELATED"/>
    <property type="match status" value="1"/>
</dbReference>
<organism evidence="10 11">
    <name type="scientific">bacterium (Candidatus Gribaldobacteria) CG02_land_8_20_14_3_00_41_15</name>
    <dbReference type="NCBI Taxonomy" id="2014270"/>
    <lineage>
        <taxon>Bacteria</taxon>
        <taxon>Candidatus Gribaldobacteria</taxon>
    </lineage>
</organism>
<dbReference type="EMBL" id="PETV01000081">
    <property type="protein sequence ID" value="PIV46855.1"/>
    <property type="molecule type" value="Genomic_DNA"/>
</dbReference>
<dbReference type="InterPro" id="IPR045462">
    <property type="entry name" value="aa-tRNA-synth_I_cd-bd"/>
</dbReference>
<feature type="short sequence motif" description="'KMSKS' region" evidence="7">
    <location>
        <begin position="293"/>
        <end position="297"/>
    </location>
</feature>
<dbReference type="GO" id="GO:0006424">
    <property type="term" value="P:glutamyl-tRNA aminoacylation"/>
    <property type="evidence" value="ECO:0007669"/>
    <property type="project" value="UniProtKB-UniRule"/>
</dbReference>
<dbReference type="GO" id="GO:0005737">
    <property type="term" value="C:cytoplasm"/>
    <property type="evidence" value="ECO:0007669"/>
    <property type="project" value="UniProtKB-SubCell"/>
</dbReference>
<evidence type="ECO:0000256" key="3">
    <source>
        <dbReference type="ARBA" id="ARBA00022741"/>
    </source>
</evidence>
<comment type="similarity">
    <text evidence="1 7">Belongs to the class-I aminoacyl-tRNA synthetase family. Glutamate--tRNA ligase type 1 subfamily.</text>
</comment>
<feature type="binding site" evidence="7">
    <location>
        <position position="174"/>
    </location>
    <ligand>
        <name>Zn(2+)</name>
        <dbReference type="ChEBI" id="CHEBI:29105"/>
    </ligand>
</feature>
<dbReference type="GO" id="GO:0004818">
    <property type="term" value="F:glutamate-tRNA ligase activity"/>
    <property type="evidence" value="ECO:0007669"/>
    <property type="project" value="UniProtKB-UniRule"/>
</dbReference>
<name>A0A2M7DDG8_9BACT</name>
<dbReference type="InterPro" id="IPR020058">
    <property type="entry name" value="Glu/Gln-tRNA-synth_Ib_cat-dom"/>
</dbReference>
<comment type="catalytic activity">
    <reaction evidence="7">
        <text>tRNA(Glu) + L-glutamate + ATP = L-glutamyl-tRNA(Glu) + AMP + diphosphate</text>
        <dbReference type="Rhea" id="RHEA:23540"/>
        <dbReference type="Rhea" id="RHEA-COMP:9663"/>
        <dbReference type="Rhea" id="RHEA-COMP:9680"/>
        <dbReference type="ChEBI" id="CHEBI:29985"/>
        <dbReference type="ChEBI" id="CHEBI:30616"/>
        <dbReference type="ChEBI" id="CHEBI:33019"/>
        <dbReference type="ChEBI" id="CHEBI:78442"/>
        <dbReference type="ChEBI" id="CHEBI:78520"/>
        <dbReference type="ChEBI" id="CHEBI:456215"/>
        <dbReference type="EC" id="6.1.1.17"/>
    </reaction>
</comment>
<keyword evidence="2 7" id="KW-0436">Ligase</keyword>
<feature type="binding site" evidence="7">
    <location>
        <position position="144"/>
    </location>
    <ligand>
        <name>Zn(2+)</name>
        <dbReference type="ChEBI" id="CHEBI:29105"/>
    </ligand>
</feature>
<gene>
    <name evidence="7" type="primary">gltX</name>
    <name evidence="10" type="ORF">COS21_03085</name>
</gene>
<evidence type="ECO:0000256" key="2">
    <source>
        <dbReference type="ARBA" id="ARBA00022598"/>
    </source>
</evidence>